<dbReference type="InterPro" id="IPR018060">
    <property type="entry name" value="HTH_AraC"/>
</dbReference>
<keyword evidence="6" id="KW-1185">Reference proteome</keyword>
<dbReference type="Pfam" id="PF12833">
    <property type="entry name" value="HTH_18"/>
    <property type="match status" value="1"/>
</dbReference>
<dbReference type="SUPFAM" id="SSF46689">
    <property type="entry name" value="Homeodomain-like"/>
    <property type="match status" value="1"/>
</dbReference>
<dbReference type="InterPro" id="IPR050204">
    <property type="entry name" value="AraC_XylS_family_regulators"/>
</dbReference>
<protein>
    <submittedName>
        <fullName evidence="5">AraC family transcriptional regulator</fullName>
    </submittedName>
</protein>
<dbReference type="GO" id="GO:0003700">
    <property type="term" value="F:DNA-binding transcription factor activity"/>
    <property type="evidence" value="ECO:0007669"/>
    <property type="project" value="InterPro"/>
</dbReference>
<feature type="domain" description="HTH araC/xylS-type" evidence="4">
    <location>
        <begin position="178"/>
        <end position="280"/>
    </location>
</feature>
<proteinExistence type="predicted"/>
<dbReference type="EMBL" id="CP035758">
    <property type="protein sequence ID" value="QBD76044.1"/>
    <property type="molecule type" value="Genomic_DNA"/>
</dbReference>
<dbReference type="OrthoDB" id="323290at2"/>
<evidence type="ECO:0000259" key="4">
    <source>
        <dbReference type="PROSITE" id="PS01124"/>
    </source>
</evidence>
<dbReference type="InterPro" id="IPR046532">
    <property type="entry name" value="DUF6597"/>
</dbReference>
<evidence type="ECO:0000313" key="6">
    <source>
        <dbReference type="Proteomes" id="UP000290365"/>
    </source>
</evidence>
<dbReference type="InterPro" id="IPR009057">
    <property type="entry name" value="Homeodomain-like_sf"/>
</dbReference>
<dbReference type="Proteomes" id="UP000290365">
    <property type="component" value="Chromosome"/>
</dbReference>
<organism evidence="5 6">
    <name type="scientific">Ktedonosporobacter rubrisoli</name>
    <dbReference type="NCBI Taxonomy" id="2509675"/>
    <lineage>
        <taxon>Bacteria</taxon>
        <taxon>Bacillati</taxon>
        <taxon>Chloroflexota</taxon>
        <taxon>Ktedonobacteria</taxon>
        <taxon>Ktedonobacterales</taxon>
        <taxon>Ktedonosporobacteraceae</taxon>
        <taxon>Ktedonosporobacter</taxon>
    </lineage>
</organism>
<keyword evidence="2" id="KW-0238">DNA-binding</keyword>
<dbReference type="GO" id="GO:0043565">
    <property type="term" value="F:sequence-specific DNA binding"/>
    <property type="evidence" value="ECO:0007669"/>
    <property type="project" value="InterPro"/>
</dbReference>
<dbReference type="KEGG" id="kbs:EPA93_08500"/>
<evidence type="ECO:0000313" key="5">
    <source>
        <dbReference type="EMBL" id="QBD76044.1"/>
    </source>
</evidence>
<dbReference type="RefSeq" id="WP_129886640.1">
    <property type="nucleotide sequence ID" value="NZ_CP035758.1"/>
</dbReference>
<accession>A0A4P6JLH3</accession>
<dbReference type="SMART" id="SM00342">
    <property type="entry name" value="HTH_ARAC"/>
    <property type="match status" value="1"/>
</dbReference>
<keyword evidence="3" id="KW-0804">Transcription</keyword>
<keyword evidence="1" id="KW-0805">Transcription regulation</keyword>
<dbReference type="PANTHER" id="PTHR46796">
    <property type="entry name" value="HTH-TYPE TRANSCRIPTIONAL ACTIVATOR RHAS-RELATED"/>
    <property type="match status" value="1"/>
</dbReference>
<sequence>MDHQTIKTSDNATKREGQQITMIRYQEIAPRRPLQRYLKCLWLLEREYTSGATEEILWPDGYVELLIHFGDNYVRAVDRSSPRLACSFVVGPLTRPVRLHSPGRVCVIGARFWPWGFFSFLHMPMHELRDQLVPLSDLIGRRAHLLEERCSALAVEEAVQVLQDELLSCLETSFIEPDRQVLGVSRQLLAGVEITSMKDITSQSGLSLRQLERRFHTWVGVTPKKLSTIRRFDEARQAIIFSPTLDLTYLANLLGYYDHSHFSNDFKTHLGLTPTAFKAWFSDQQASSPEKDVVFLQARPDLL</sequence>
<reference evidence="5 6" key="1">
    <citation type="submission" date="2019-01" db="EMBL/GenBank/DDBJ databases">
        <title>Ktedonosporobacter rubrisoli SCAWS-G2.</title>
        <authorList>
            <person name="Huang Y."/>
            <person name="Yan B."/>
        </authorList>
    </citation>
    <scope>NUCLEOTIDE SEQUENCE [LARGE SCALE GENOMIC DNA]</scope>
    <source>
        <strain evidence="5 6">SCAWS-G2</strain>
    </source>
</reference>
<evidence type="ECO:0000256" key="2">
    <source>
        <dbReference type="ARBA" id="ARBA00023125"/>
    </source>
</evidence>
<dbReference type="PROSITE" id="PS01124">
    <property type="entry name" value="HTH_ARAC_FAMILY_2"/>
    <property type="match status" value="1"/>
</dbReference>
<evidence type="ECO:0000256" key="3">
    <source>
        <dbReference type="ARBA" id="ARBA00023163"/>
    </source>
</evidence>
<name>A0A4P6JLH3_KTERU</name>
<dbReference type="AlphaFoldDB" id="A0A4P6JLH3"/>
<evidence type="ECO:0000256" key="1">
    <source>
        <dbReference type="ARBA" id="ARBA00023015"/>
    </source>
</evidence>
<dbReference type="Pfam" id="PF20240">
    <property type="entry name" value="DUF6597"/>
    <property type="match status" value="1"/>
</dbReference>
<gene>
    <name evidence="5" type="ORF">EPA93_08500</name>
</gene>
<dbReference type="Gene3D" id="1.10.10.60">
    <property type="entry name" value="Homeodomain-like"/>
    <property type="match status" value="1"/>
</dbReference>